<evidence type="ECO:0000256" key="4">
    <source>
        <dbReference type="ARBA" id="ARBA00023136"/>
    </source>
</evidence>
<feature type="transmembrane region" description="Helical" evidence="6">
    <location>
        <begin position="62"/>
        <end position="89"/>
    </location>
</feature>
<evidence type="ECO:0000256" key="3">
    <source>
        <dbReference type="ARBA" id="ARBA00022989"/>
    </source>
</evidence>
<comment type="subcellular location">
    <subcellularLocation>
        <location evidence="1">Membrane</location>
        <topology evidence="1">Multi-pass membrane protein</topology>
    </subcellularLocation>
</comment>
<evidence type="ECO:0000259" key="7">
    <source>
        <dbReference type="Pfam" id="PF01061"/>
    </source>
</evidence>
<keyword evidence="5" id="KW-0046">Antibiotic resistance</keyword>
<name>A0A344UQ66_9ACTN</name>
<feature type="transmembrane region" description="Helical" evidence="6">
    <location>
        <begin position="21"/>
        <end position="42"/>
    </location>
</feature>
<organism evidence="8 9">
    <name type="scientific">Acidipropionibacterium virtanenii</name>
    <dbReference type="NCBI Taxonomy" id="2057246"/>
    <lineage>
        <taxon>Bacteria</taxon>
        <taxon>Bacillati</taxon>
        <taxon>Actinomycetota</taxon>
        <taxon>Actinomycetes</taxon>
        <taxon>Propionibacteriales</taxon>
        <taxon>Propionibacteriaceae</taxon>
        <taxon>Acidipropionibacterium</taxon>
    </lineage>
</organism>
<dbReference type="Proteomes" id="UP000251995">
    <property type="component" value="Chromosome"/>
</dbReference>
<evidence type="ECO:0000313" key="9">
    <source>
        <dbReference type="Proteomes" id="UP000251995"/>
    </source>
</evidence>
<dbReference type="PIRSF" id="PIRSF006648">
    <property type="entry name" value="DrrB"/>
    <property type="match status" value="1"/>
</dbReference>
<dbReference type="GO" id="GO:0140359">
    <property type="term" value="F:ABC-type transporter activity"/>
    <property type="evidence" value="ECO:0007669"/>
    <property type="project" value="InterPro"/>
</dbReference>
<feature type="transmembrane region" description="Helical" evidence="6">
    <location>
        <begin position="110"/>
        <end position="139"/>
    </location>
</feature>
<dbReference type="PANTHER" id="PTHR43229">
    <property type="entry name" value="NODULATION PROTEIN J"/>
    <property type="match status" value="1"/>
</dbReference>
<feature type="domain" description="ABC-2 type transporter transmembrane" evidence="7">
    <location>
        <begin position="5"/>
        <end position="227"/>
    </location>
</feature>
<evidence type="ECO:0000313" key="8">
    <source>
        <dbReference type="EMBL" id="AXE37414.1"/>
    </source>
</evidence>
<keyword evidence="3 6" id="KW-1133">Transmembrane helix</keyword>
<protein>
    <recommendedName>
        <fullName evidence="7">ABC-2 type transporter transmembrane domain-containing protein</fullName>
    </recommendedName>
</protein>
<dbReference type="InterPro" id="IPR051784">
    <property type="entry name" value="Nod_factor_ABC_transporter"/>
</dbReference>
<gene>
    <name evidence="8" type="ORF">JS278_00217</name>
</gene>
<sequence length="293" mass="31406">MRTTLAFVRRNLTIYFRDRAGVFLSLLSAVILLLLYTLFLGSLQIDSIKESLPAASDDDIHAFVNCWVLAGIVMITTFTTSFGAMGVFVDDRVFGRFKDFRVAPMRRFQLILGYQGAAFIVSSLMSLVIMVIGVALLMAVHSVDVISWPGLALAAGYVLLLSAAFSAVSSFVLTFVRSSNAYTAVSTIVGTLLGFLAGAYLPVGLLSSTVRDVINALPFSPAAMLLREPLAGRARDTLAGGVSQAATSLDSYYGFTLSVSSFDIGTLFTVVALIVVLILFTTLGALRIGRVLR</sequence>
<dbReference type="InterPro" id="IPR013525">
    <property type="entry name" value="ABC2_TM"/>
</dbReference>
<dbReference type="RefSeq" id="WP_181833786.1">
    <property type="nucleotide sequence ID" value="NZ_CP025198.1"/>
</dbReference>
<dbReference type="AlphaFoldDB" id="A0A344UQ66"/>
<accession>A0A344UQ66</accession>
<feature type="transmembrane region" description="Helical" evidence="6">
    <location>
        <begin position="181"/>
        <end position="201"/>
    </location>
</feature>
<dbReference type="KEGG" id="acij:JS278_00217"/>
<keyword evidence="2 6" id="KW-0812">Transmembrane</keyword>
<evidence type="ECO:0000256" key="5">
    <source>
        <dbReference type="ARBA" id="ARBA00023251"/>
    </source>
</evidence>
<evidence type="ECO:0000256" key="6">
    <source>
        <dbReference type="SAM" id="Phobius"/>
    </source>
</evidence>
<feature type="transmembrane region" description="Helical" evidence="6">
    <location>
        <begin position="151"/>
        <end position="174"/>
    </location>
</feature>
<dbReference type="GO" id="GO:0046677">
    <property type="term" value="P:response to antibiotic"/>
    <property type="evidence" value="ECO:0007669"/>
    <property type="project" value="UniProtKB-KW"/>
</dbReference>
<reference evidence="8 9" key="1">
    <citation type="submission" date="2017-12" db="EMBL/GenBank/DDBJ databases">
        <title>The whole genome sequence of the Acidipropionibacterium virtanenii sp. nov. type strain JS278.</title>
        <authorList>
            <person name="Laine P."/>
            <person name="Deptula P."/>
            <person name="Varmanen P."/>
            <person name="Auvinen P."/>
        </authorList>
    </citation>
    <scope>NUCLEOTIDE SEQUENCE [LARGE SCALE GENOMIC DNA]</scope>
    <source>
        <strain evidence="8 9">JS278</strain>
    </source>
</reference>
<dbReference type="EMBL" id="CP025198">
    <property type="protein sequence ID" value="AXE37414.1"/>
    <property type="molecule type" value="Genomic_DNA"/>
</dbReference>
<proteinExistence type="predicted"/>
<evidence type="ECO:0000256" key="1">
    <source>
        <dbReference type="ARBA" id="ARBA00004141"/>
    </source>
</evidence>
<dbReference type="InterPro" id="IPR000412">
    <property type="entry name" value="ABC_2_transport"/>
</dbReference>
<dbReference type="GO" id="GO:0043190">
    <property type="term" value="C:ATP-binding cassette (ABC) transporter complex"/>
    <property type="evidence" value="ECO:0007669"/>
    <property type="project" value="InterPro"/>
</dbReference>
<feature type="transmembrane region" description="Helical" evidence="6">
    <location>
        <begin position="264"/>
        <end position="286"/>
    </location>
</feature>
<dbReference type="Pfam" id="PF01061">
    <property type="entry name" value="ABC2_membrane"/>
    <property type="match status" value="1"/>
</dbReference>
<keyword evidence="9" id="KW-1185">Reference proteome</keyword>
<keyword evidence="4 6" id="KW-0472">Membrane</keyword>
<dbReference type="PANTHER" id="PTHR43229:SF2">
    <property type="entry name" value="NODULATION PROTEIN J"/>
    <property type="match status" value="1"/>
</dbReference>
<evidence type="ECO:0000256" key="2">
    <source>
        <dbReference type="ARBA" id="ARBA00022692"/>
    </source>
</evidence>